<keyword evidence="3" id="KW-1185">Reference proteome</keyword>
<feature type="compositionally biased region" description="Polar residues" evidence="1">
    <location>
        <begin position="72"/>
        <end position="90"/>
    </location>
</feature>
<dbReference type="InParanoid" id="D8RHM8"/>
<feature type="region of interest" description="Disordered" evidence="1">
    <location>
        <begin position="47"/>
        <end position="120"/>
    </location>
</feature>
<gene>
    <name evidence="2" type="ORF">SELMODRAFT_410986</name>
</gene>
<proteinExistence type="predicted"/>
<feature type="region of interest" description="Disordered" evidence="1">
    <location>
        <begin position="1"/>
        <end position="22"/>
    </location>
</feature>
<dbReference type="KEGG" id="smo:SELMODRAFT_410986"/>
<dbReference type="HOGENOM" id="CLU_2053727_0_0_1"/>
<dbReference type="AlphaFoldDB" id="D8RHM8"/>
<protein>
    <submittedName>
        <fullName evidence="2">Uncharacterized protein</fullName>
    </submittedName>
</protein>
<dbReference type="EMBL" id="GL377579">
    <property type="protein sequence ID" value="EFJ28310.1"/>
    <property type="molecule type" value="Genomic_DNA"/>
</dbReference>
<feature type="compositionally biased region" description="Basic and acidic residues" evidence="1">
    <location>
        <begin position="91"/>
        <end position="105"/>
    </location>
</feature>
<evidence type="ECO:0000313" key="3">
    <source>
        <dbReference type="Proteomes" id="UP000001514"/>
    </source>
</evidence>
<organism evidence="3">
    <name type="scientific">Selaginella moellendorffii</name>
    <name type="common">Spikemoss</name>
    <dbReference type="NCBI Taxonomy" id="88036"/>
    <lineage>
        <taxon>Eukaryota</taxon>
        <taxon>Viridiplantae</taxon>
        <taxon>Streptophyta</taxon>
        <taxon>Embryophyta</taxon>
        <taxon>Tracheophyta</taxon>
        <taxon>Lycopodiopsida</taxon>
        <taxon>Selaginellales</taxon>
        <taxon>Selaginellaceae</taxon>
        <taxon>Selaginella</taxon>
    </lineage>
</organism>
<evidence type="ECO:0000256" key="1">
    <source>
        <dbReference type="SAM" id="MobiDB-lite"/>
    </source>
</evidence>
<reference evidence="2 3" key="1">
    <citation type="journal article" date="2011" name="Science">
        <title>The Selaginella genome identifies genetic changes associated with the evolution of vascular plants.</title>
        <authorList>
            <person name="Banks J.A."/>
            <person name="Nishiyama T."/>
            <person name="Hasebe M."/>
            <person name="Bowman J.L."/>
            <person name="Gribskov M."/>
            <person name="dePamphilis C."/>
            <person name="Albert V.A."/>
            <person name="Aono N."/>
            <person name="Aoyama T."/>
            <person name="Ambrose B.A."/>
            <person name="Ashton N.W."/>
            <person name="Axtell M.J."/>
            <person name="Barker E."/>
            <person name="Barker M.S."/>
            <person name="Bennetzen J.L."/>
            <person name="Bonawitz N.D."/>
            <person name="Chapple C."/>
            <person name="Cheng C."/>
            <person name="Correa L.G."/>
            <person name="Dacre M."/>
            <person name="DeBarry J."/>
            <person name="Dreyer I."/>
            <person name="Elias M."/>
            <person name="Engstrom E.M."/>
            <person name="Estelle M."/>
            <person name="Feng L."/>
            <person name="Finet C."/>
            <person name="Floyd S.K."/>
            <person name="Frommer W.B."/>
            <person name="Fujita T."/>
            <person name="Gramzow L."/>
            <person name="Gutensohn M."/>
            <person name="Harholt J."/>
            <person name="Hattori M."/>
            <person name="Heyl A."/>
            <person name="Hirai T."/>
            <person name="Hiwatashi Y."/>
            <person name="Ishikawa M."/>
            <person name="Iwata M."/>
            <person name="Karol K.G."/>
            <person name="Koehler B."/>
            <person name="Kolukisaoglu U."/>
            <person name="Kubo M."/>
            <person name="Kurata T."/>
            <person name="Lalonde S."/>
            <person name="Li K."/>
            <person name="Li Y."/>
            <person name="Litt A."/>
            <person name="Lyons E."/>
            <person name="Manning G."/>
            <person name="Maruyama T."/>
            <person name="Michael T.P."/>
            <person name="Mikami K."/>
            <person name="Miyazaki S."/>
            <person name="Morinaga S."/>
            <person name="Murata T."/>
            <person name="Mueller-Roeber B."/>
            <person name="Nelson D.R."/>
            <person name="Obara M."/>
            <person name="Oguri Y."/>
            <person name="Olmstead R.G."/>
            <person name="Onodera N."/>
            <person name="Petersen B.L."/>
            <person name="Pils B."/>
            <person name="Prigge M."/>
            <person name="Rensing S.A."/>
            <person name="Riano-Pachon D.M."/>
            <person name="Roberts A.W."/>
            <person name="Sato Y."/>
            <person name="Scheller H.V."/>
            <person name="Schulz B."/>
            <person name="Schulz C."/>
            <person name="Shakirov E.V."/>
            <person name="Shibagaki N."/>
            <person name="Shinohara N."/>
            <person name="Shippen D.E."/>
            <person name="Soerensen I."/>
            <person name="Sotooka R."/>
            <person name="Sugimoto N."/>
            <person name="Sugita M."/>
            <person name="Sumikawa N."/>
            <person name="Tanurdzic M."/>
            <person name="Theissen G."/>
            <person name="Ulvskov P."/>
            <person name="Wakazuki S."/>
            <person name="Weng J.K."/>
            <person name="Willats W.W."/>
            <person name="Wipf D."/>
            <person name="Wolf P.G."/>
            <person name="Yang L."/>
            <person name="Zimmer A.D."/>
            <person name="Zhu Q."/>
            <person name="Mitros T."/>
            <person name="Hellsten U."/>
            <person name="Loque D."/>
            <person name="Otillar R."/>
            <person name="Salamov A."/>
            <person name="Schmutz J."/>
            <person name="Shapiro H."/>
            <person name="Lindquist E."/>
            <person name="Lucas S."/>
            <person name="Rokhsar D."/>
            <person name="Grigoriev I.V."/>
        </authorList>
    </citation>
    <scope>NUCLEOTIDE SEQUENCE [LARGE SCALE GENOMIC DNA]</scope>
</reference>
<evidence type="ECO:0000313" key="2">
    <source>
        <dbReference type="EMBL" id="EFJ28310.1"/>
    </source>
</evidence>
<sequence>MGDPKQEASPTSQVVTDDSGPVKVSYEIEQGEKGTYHSLKHNVQDKLHLGNQPAPGAPETREQHATPDPTKPRSSLTTLTQQDLSCPTWQQEHESTKLKVQRGEEMGTGYEPDSDSSGIA</sequence>
<dbReference type="Proteomes" id="UP000001514">
    <property type="component" value="Unassembled WGS sequence"/>
</dbReference>
<accession>D8RHM8</accession>
<name>D8RHM8_SELML</name>
<dbReference type="Gramene" id="EFJ28310">
    <property type="protein sequence ID" value="EFJ28310"/>
    <property type="gene ID" value="SELMODRAFT_410986"/>
</dbReference>